<dbReference type="PANTHER" id="PTHR31632">
    <property type="entry name" value="IRON TRANSPORTER FTH1"/>
    <property type="match status" value="1"/>
</dbReference>
<feature type="transmembrane region" description="Helical" evidence="6">
    <location>
        <begin position="391"/>
        <end position="411"/>
    </location>
</feature>
<evidence type="ECO:0000313" key="8">
    <source>
        <dbReference type="Proteomes" id="UP001165306"/>
    </source>
</evidence>
<dbReference type="PANTHER" id="PTHR31632:SF2">
    <property type="entry name" value="PLASMA MEMBRANE IRON PERMEASE"/>
    <property type="match status" value="1"/>
</dbReference>
<feature type="transmembrane region" description="Helical" evidence="6">
    <location>
        <begin position="332"/>
        <end position="354"/>
    </location>
</feature>
<keyword evidence="5 6" id="KW-0472">Membrane</keyword>
<feature type="transmembrane region" description="Helical" evidence="6">
    <location>
        <begin position="191"/>
        <end position="212"/>
    </location>
</feature>
<feature type="transmembrane region" description="Helical" evidence="6">
    <location>
        <begin position="224"/>
        <end position="242"/>
    </location>
</feature>
<feature type="transmembrane region" description="Helical" evidence="6">
    <location>
        <begin position="258"/>
        <end position="279"/>
    </location>
</feature>
<dbReference type="Proteomes" id="UP001165306">
    <property type="component" value="Unassembled WGS sequence"/>
</dbReference>
<organism evidence="7 8">
    <name type="scientific">Thermalbibacter longus</name>
    <dbReference type="NCBI Taxonomy" id="2951981"/>
    <lineage>
        <taxon>Bacteria</taxon>
        <taxon>Pseudomonadati</taxon>
        <taxon>Thermomicrobiota</taxon>
        <taxon>Thermomicrobia</taxon>
        <taxon>Thermomicrobiales</taxon>
        <taxon>Thermomicrobiaceae</taxon>
        <taxon>Thermalbibacter</taxon>
    </lineage>
</organism>
<evidence type="ECO:0000256" key="1">
    <source>
        <dbReference type="ARBA" id="ARBA00004141"/>
    </source>
</evidence>
<evidence type="ECO:0000256" key="2">
    <source>
        <dbReference type="ARBA" id="ARBA00008333"/>
    </source>
</evidence>
<dbReference type="GO" id="GO:0033573">
    <property type="term" value="C:high-affinity iron permease complex"/>
    <property type="evidence" value="ECO:0007669"/>
    <property type="project" value="InterPro"/>
</dbReference>
<comment type="similarity">
    <text evidence="2">Belongs to the oxidase-dependent Fe transporter (OFeT) (TC 9.A.10.1) family.</text>
</comment>
<reference evidence="7" key="1">
    <citation type="submission" date="2022-06" db="EMBL/GenBank/DDBJ databases">
        <title>CFH 74404 Thermomicrobiaceae sp.</title>
        <authorList>
            <person name="Ming H."/>
            <person name="Li W.-J."/>
            <person name="Zhao Z."/>
        </authorList>
    </citation>
    <scope>NUCLEOTIDE SEQUENCE</scope>
    <source>
        <strain evidence="7">CFH 74404</strain>
    </source>
</reference>
<feature type="transmembrane region" description="Helical" evidence="6">
    <location>
        <begin position="160"/>
        <end position="179"/>
    </location>
</feature>
<evidence type="ECO:0000256" key="4">
    <source>
        <dbReference type="ARBA" id="ARBA00022989"/>
    </source>
</evidence>
<gene>
    <name evidence="7" type="ORF">NET02_08870</name>
</gene>
<keyword evidence="4 6" id="KW-1133">Transmembrane helix</keyword>
<dbReference type="RefSeq" id="WP_284057037.1">
    <property type="nucleotide sequence ID" value="NZ_JAMSLR010000005.1"/>
</dbReference>
<dbReference type="EMBL" id="JAMSLR010000005">
    <property type="protein sequence ID" value="MCM8749256.1"/>
    <property type="molecule type" value="Genomic_DNA"/>
</dbReference>
<comment type="caution">
    <text evidence="7">The sequence shown here is derived from an EMBL/GenBank/DDBJ whole genome shotgun (WGS) entry which is preliminary data.</text>
</comment>
<dbReference type="GO" id="GO:0015093">
    <property type="term" value="F:ferrous iron transmembrane transporter activity"/>
    <property type="evidence" value="ECO:0007669"/>
    <property type="project" value="TreeGrafter"/>
</dbReference>
<proteinExistence type="inferred from homology"/>
<sequence length="427" mass="46851">MTIAGLAPGRQGGVPRCLLALFAVAVLLVLLGGVAPPAARAAEPQVDVQRELAAIRALMQQSQDAYRAGDAETALRLARQAYLDHFELVEIPLRVIDPNFTLEMEYRFAEWRNQIEAGAPAAEVDVTVQELERGLDEVEALFEGPGLVAPTLVTVASFSILFREGIEVILVLAAILGYIQTQNPRLRRPLWWGAGLAVPASVLTWFVLNWVLRVAPIGREVIEALVSLFAVALMFYISFWLLRRLDVRRWMEFLRAKVWDAVAVGNTGAVAALGFVSVYREGAETALFYQALLLIAQRLELWVLLGIGLAILALSVIGWAIIALGARLPLRAFLGIAVAVIMLLSVGLLGNAVWELQQIGVIPMTLLDDSFPRFNRFLADLLGLHATLETVVAQSVLLLVYLAAWLYAFWWQPGGAGTWRRQGTGAR</sequence>
<protein>
    <submittedName>
        <fullName evidence="7">FTR1 family protein</fullName>
    </submittedName>
</protein>
<accession>A0AA41WH05</accession>
<dbReference type="InterPro" id="IPR004923">
    <property type="entry name" value="FTR1/Fip1/EfeU"/>
</dbReference>
<feature type="transmembrane region" description="Helical" evidence="6">
    <location>
        <begin position="299"/>
        <end position="325"/>
    </location>
</feature>
<dbReference type="Pfam" id="PF03239">
    <property type="entry name" value="FTR1"/>
    <property type="match status" value="1"/>
</dbReference>
<comment type="subcellular location">
    <subcellularLocation>
        <location evidence="1">Membrane</location>
        <topology evidence="1">Multi-pass membrane protein</topology>
    </subcellularLocation>
</comment>
<evidence type="ECO:0000256" key="6">
    <source>
        <dbReference type="SAM" id="Phobius"/>
    </source>
</evidence>
<evidence type="ECO:0000313" key="7">
    <source>
        <dbReference type="EMBL" id="MCM8749256.1"/>
    </source>
</evidence>
<name>A0AA41WH05_9BACT</name>
<evidence type="ECO:0000256" key="3">
    <source>
        <dbReference type="ARBA" id="ARBA00022692"/>
    </source>
</evidence>
<keyword evidence="3 6" id="KW-0812">Transmembrane</keyword>
<dbReference type="AlphaFoldDB" id="A0AA41WH05"/>
<evidence type="ECO:0000256" key="5">
    <source>
        <dbReference type="ARBA" id="ARBA00023136"/>
    </source>
</evidence>
<keyword evidence="8" id="KW-1185">Reference proteome</keyword>